<protein>
    <submittedName>
        <fullName evidence="2">Uncharacterized protein</fullName>
    </submittedName>
</protein>
<keyword evidence="3" id="KW-1185">Reference proteome</keyword>
<dbReference type="AlphaFoldDB" id="A0A6A6EEY9"/>
<reference evidence="2" key="1">
    <citation type="journal article" date="2020" name="Stud. Mycol.">
        <title>101 Dothideomycetes genomes: a test case for predicting lifestyles and emergence of pathogens.</title>
        <authorList>
            <person name="Haridas S."/>
            <person name="Albert R."/>
            <person name="Binder M."/>
            <person name="Bloem J."/>
            <person name="Labutti K."/>
            <person name="Salamov A."/>
            <person name="Andreopoulos B."/>
            <person name="Baker S."/>
            <person name="Barry K."/>
            <person name="Bills G."/>
            <person name="Bluhm B."/>
            <person name="Cannon C."/>
            <person name="Castanera R."/>
            <person name="Culley D."/>
            <person name="Daum C."/>
            <person name="Ezra D."/>
            <person name="Gonzalez J."/>
            <person name="Henrissat B."/>
            <person name="Kuo A."/>
            <person name="Liang C."/>
            <person name="Lipzen A."/>
            <person name="Lutzoni F."/>
            <person name="Magnuson J."/>
            <person name="Mondo S."/>
            <person name="Nolan M."/>
            <person name="Ohm R."/>
            <person name="Pangilinan J."/>
            <person name="Park H.-J."/>
            <person name="Ramirez L."/>
            <person name="Alfaro M."/>
            <person name="Sun H."/>
            <person name="Tritt A."/>
            <person name="Yoshinaga Y."/>
            <person name="Zwiers L.-H."/>
            <person name="Turgeon B."/>
            <person name="Goodwin S."/>
            <person name="Spatafora J."/>
            <person name="Crous P."/>
            <person name="Grigoriev I."/>
        </authorList>
    </citation>
    <scope>NUCLEOTIDE SEQUENCE</scope>
    <source>
        <strain evidence="2">CBS 207.26</strain>
    </source>
</reference>
<evidence type="ECO:0000313" key="2">
    <source>
        <dbReference type="EMBL" id="KAF2190304.1"/>
    </source>
</evidence>
<dbReference type="EMBL" id="ML994619">
    <property type="protein sequence ID" value="KAF2190304.1"/>
    <property type="molecule type" value="Genomic_DNA"/>
</dbReference>
<proteinExistence type="predicted"/>
<feature type="region of interest" description="Disordered" evidence="1">
    <location>
        <begin position="70"/>
        <end position="92"/>
    </location>
</feature>
<name>A0A6A6EEY9_9PEZI</name>
<evidence type="ECO:0000256" key="1">
    <source>
        <dbReference type="SAM" id="MobiDB-lite"/>
    </source>
</evidence>
<dbReference type="OrthoDB" id="4367081at2759"/>
<gene>
    <name evidence="2" type="ORF">K469DRAFT_747487</name>
</gene>
<evidence type="ECO:0000313" key="3">
    <source>
        <dbReference type="Proteomes" id="UP000800200"/>
    </source>
</evidence>
<sequence>MLRSLLGNKKTQVVRIYTIKLGIEPVEFEDIHVFGLSKRVEDASKTARAGCRNAHKCSILKRNEWTSATLRTPNKNYTPTTPHIPKKPPPSRIPLSITETQSNTSPITPTIKPSAAPSIVRLPAFSARFTAPTTTESPRQKPPGPVLTVQDLITRFRNKLSPFQQQPPVLQDDLTAAVTNSLSKFLLSALPASTRFLSDVQEGIYQALTVLGS</sequence>
<accession>A0A6A6EEY9</accession>
<organism evidence="2 3">
    <name type="scientific">Zopfia rhizophila CBS 207.26</name>
    <dbReference type="NCBI Taxonomy" id="1314779"/>
    <lineage>
        <taxon>Eukaryota</taxon>
        <taxon>Fungi</taxon>
        <taxon>Dikarya</taxon>
        <taxon>Ascomycota</taxon>
        <taxon>Pezizomycotina</taxon>
        <taxon>Dothideomycetes</taxon>
        <taxon>Dothideomycetes incertae sedis</taxon>
        <taxon>Zopfiaceae</taxon>
        <taxon>Zopfia</taxon>
    </lineage>
</organism>
<dbReference type="Proteomes" id="UP000800200">
    <property type="component" value="Unassembled WGS sequence"/>
</dbReference>